<gene>
    <name evidence="1" type="ORF">SAMN05421788_10365</name>
</gene>
<dbReference type="OrthoDB" id="1405714at2"/>
<protein>
    <submittedName>
        <fullName evidence="1">Uncharacterized protein</fullName>
    </submittedName>
</protein>
<organism evidence="1 2">
    <name type="scientific">Filimonas lacunae</name>
    <dbReference type="NCBI Taxonomy" id="477680"/>
    <lineage>
        <taxon>Bacteria</taxon>
        <taxon>Pseudomonadati</taxon>
        <taxon>Bacteroidota</taxon>
        <taxon>Chitinophagia</taxon>
        <taxon>Chitinophagales</taxon>
        <taxon>Chitinophagaceae</taxon>
        <taxon>Filimonas</taxon>
    </lineage>
</organism>
<dbReference type="EMBL" id="FTOR01000003">
    <property type="protein sequence ID" value="SIT03930.1"/>
    <property type="molecule type" value="Genomic_DNA"/>
</dbReference>
<evidence type="ECO:0000313" key="1">
    <source>
        <dbReference type="EMBL" id="SIT03930.1"/>
    </source>
</evidence>
<dbReference type="KEGG" id="fln:FLA_3746"/>
<keyword evidence="2" id="KW-1185">Reference proteome</keyword>
<name>A0A173MJA7_9BACT</name>
<sequence length="541" mass="63777">MRDIFEYYLKACNRASIDQTDLIFEFGDYYIVFSFEKIKDDDINSEKSFSPLRKNDISVIEALLIKVEKFFSFAIKGSEFLGSREDEEEGRSITNEMYILAKYINSYKQEGVQNLYVSVEYGDPLCDVDGDYIFTVEIVKELWWDIEFAKKVISFFDVISNVDVPSFYMPLFSSNDSLKDSKLVPILSTNTKTRRIGYFKILSLFLEEYKKVPVSSVNKKFENYCLPYREVLQDSDFKKGLVSETKTGISAKPYIDVASELEFLNRINNVFHTGKSFKVYQVLQKELSASEKVFELTPFDKMFFLECMLKADYFYFTNLLELIFIAEEVEYSYLILKFQNQLIRCLEDYKRLNLFESRTALQDIDAITNRIKKWENPEKYLEHLVMPRLNWMLDLGIIQENGKNVFRMTEIGNRLFKNLAIWNDINRGKVIAPNSFIEVFMTHIYDDCYNNSFLNNPTDVNLIWDKMYDYIKDSFGLFKTLAPNRVTASQAANYARYKLYFNDGIKVGYQAVLNRLSEKNQDKFIFKYQEQYQDGYVQIKN</sequence>
<dbReference type="STRING" id="477680.SAMN05421788_10365"/>
<reference evidence="2" key="1">
    <citation type="submission" date="2017-01" db="EMBL/GenBank/DDBJ databases">
        <authorList>
            <person name="Varghese N."/>
            <person name="Submissions S."/>
        </authorList>
    </citation>
    <scope>NUCLEOTIDE SEQUENCE [LARGE SCALE GENOMIC DNA]</scope>
    <source>
        <strain evidence="2">DSM 21054</strain>
    </source>
</reference>
<evidence type="ECO:0000313" key="2">
    <source>
        <dbReference type="Proteomes" id="UP000186917"/>
    </source>
</evidence>
<dbReference type="Proteomes" id="UP000186917">
    <property type="component" value="Unassembled WGS sequence"/>
</dbReference>
<dbReference type="AlphaFoldDB" id="A0A173MJA7"/>
<dbReference type="RefSeq" id="WP_076378668.1">
    <property type="nucleotide sequence ID" value="NZ_AP017422.1"/>
</dbReference>
<accession>A0A173MJA7</accession>
<proteinExistence type="predicted"/>